<name>A0ABQ2CP84_9GAMM</name>
<feature type="transmembrane region" description="Helical" evidence="1">
    <location>
        <begin position="96"/>
        <end position="115"/>
    </location>
</feature>
<keyword evidence="1" id="KW-1133">Transmembrane helix</keyword>
<proteinExistence type="predicted"/>
<accession>A0ABQ2CP84</accession>
<keyword evidence="1" id="KW-0472">Membrane</keyword>
<comment type="caution">
    <text evidence="2">The sequence shown here is derived from an EMBL/GenBank/DDBJ whole genome shotgun (WGS) entry which is preliminary data.</text>
</comment>
<feature type="transmembrane region" description="Helical" evidence="1">
    <location>
        <begin position="59"/>
        <end position="84"/>
    </location>
</feature>
<gene>
    <name evidence="2" type="ORF">GCM10009083_15400</name>
</gene>
<dbReference type="EMBL" id="BMNN01000002">
    <property type="protein sequence ID" value="GGI99565.1"/>
    <property type="molecule type" value="Genomic_DNA"/>
</dbReference>
<evidence type="ECO:0008006" key="4">
    <source>
        <dbReference type="Google" id="ProtNLM"/>
    </source>
</evidence>
<protein>
    <recommendedName>
        <fullName evidence="4">Etoposide-induced protein 2.4 (EI24)</fullName>
    </recommendedName>
</protein>
<evidence type="ECO:0000256" key="1">
    <source>
        <dbReference type="SAM" id="Phobius"/>
    </source>
</evidence>
<keyword evidence="1" id="KW-0812">Transmembrane</keyword>
<evidence type="ECO:0000313" key="3">
    <source>
        <dbReference type="Proteomes" id="UP000633263"/>
    </source>
</evidence>
<feature type="transmembrane region" description="Helical" evidence="1">
    <location>
        <begin position="33"/>
        <end position="53"/>
    </location>
</feature>
<feature type="transmembrane region" description="Helical" evidence="1">
    <location>
        <begin position="121"/>
        <end position="144"/>
    </location>
</feature>
<sequence length="288" mass="30726">MSFSLASLGLRSALRESVQCLGLALRDSLRPTIVVRSCMLCLLVFAGVTWLYFAHFDSLVLLSGLLAAYIVTGGSFFVAATAMFAGTSSAAGMASLASVVFIYPLFLGVAVYIVALATIMLVLLFPLLVLLGIHVILHAARGALVHGQARKRYPHLQQPGPTIEDQRLGEAKRSWKTTAVIVIGLCIPGINFLVLLGLLAYLNIRSLVPWALYDVANGAEMHQLIAQQRMSMLLFSLMMLPIACIPVLNLLLPGMLGAGTAHLACRGLERVRAATGSTAARQVSLAPS</sequence>
<keyword evidence="3" id="KW-1185">Reference proteome</keyword>
<feature type="transmembrane region" description="Helical" evidence="1">
    <location>
        <begin position="177"/>
        <end position="202"/>
    </location>
</feature>
<dbReference type="Proteomes" id="UP000633263">
    <property type="component" value="Unassembled WGS sequence"/>
</dbReference>
<feature type="transmembrane region" description="Helical" evidence="1">
    <location>
        <begin position="230"/>
        <end position="252"/>
    </location>
</feature>
<organism evidence="2 3">
    <name type="scientific">Halopseudomonas pertucinogena</name>
    <dbReference type="NCBI Taxonomy" id="86175"/>
    <lineage>
        <taxon>Bacteria</taxon>
        <taxon>Pseudomonadati</taxon>
        <taxon>Pseudomonadota</taxon>
        <taxon>Gammaproteobacteria</taxon>
        <taxon>Pseudomonadales</taxon>
        <taxon>Pseudomonadaceae</taxon>
        <taxon>Halopseudomonas</taxon>
    </lineage>
</organism>
<evidence type="ECO:0000313" key="2">
    <source>
        <dbReference type="EMBL" id="GGI99565.1"/>
    </source>
</evidence>
<reference evidence="3" key="1">
    <citation type="journal article" date="2019" name="Int. J. Syst. Evol. Microbiol.">
        <title>The Global Catalogue of Microorganisms (GCM) 10K type strain sequencing project: providing services to taxonomists for standard genome sequencing and annotation.</title>
        <authorList>
            <consortium name="The Broad Institute Genomics Platform"/>
            <consortium name="The Broad Institute Genome Sequencing Center for Infectious Disease"/>
            <person name="Wu L."/>
            <person name="Ma J."/>
        </authorList>
    </citation>
    <scope>NUCLEOTIDE SEQUENCE [LARGE SCALE GENOMIC DNA]</scope>
    <source>
        <strain evidence="3">JCM 11590</strain>
    </source>
</reference>